<comment type="caution">
    <text evidence="1">The sequence shown here is derived from an EMBL/GenBank/DDBJ whole genome shotgun (WGS) entry which is preliminary data.</text>
</comment>
<keyword evidence="2" id="KW-1185">Reference proteome</keyword>
<name>A0AA38GBK2_TAXCH</name>
<dbReference type="EMBL" id="JAHRHJ020000004">
    <property type="protein sequence ID" value="KAH9318608.1"/>
    <property type="molecule type" value="Genomic_DNA"/>
</dbReference>
<dbReference type="AlphaFoldDB" id="A0AA38GBK2"/>
<feature type="non-terminal residue" evidence="1">
    <location>
        <position position="1"/>
    </location>
</feature>
<accession>A0AA38GBK2</accession>
<organism evidence="1 2">
    <name type="scientific">Taxus chinensis</name>
    <name type="common">Chinese yew</name>
    <name type="synonym">Taxus wallichiana var. chinensis</name>
    <dbReference type="NCBI Taxonomy" id="29808"/>
    <lineage>
        <taxon>Eukaryota</taxon>
        <taxon>Viridiplantae</taxon>
        <taxon>Streptophyta</taxon>
        <taxon>Embryophyta</taxon>
        <taxon>Tracheophyta</taxon>
        <taxon>Spermatophyta</taxon>
        <taxon>Pinopsida</taxon>
        <taxon>Pinidae</taxon>
        <taxon>Conifers II</taxon>
        <taxon>Cupressales</taxon>
        <taxon>Taxaceae</taxon>
        <taxon>Taxus</taxon>
    </lineage>
</organism>
<reference evidence="1 2" key="1">
    <citation type="journal article" date="2021" name="Nat. Plants">
        <title>The Taxus genome provides insights into paclitaxel biosynthesis.</title>
        <authorList>
            <person name="Xiong X."/>
            <person name="Gou J."/>
            <person name="Liao Q."/>
            <person name="Li Y."/>
            <person name="Zhou Q."/>
            <person name="Bi G."/>
            <person name="Li C."/>
            <person name="Du R."/>
            <person name="Wang X."/>
            <person name="Sun T."/>
            <person name="Guo L."/>
            <person name="Liang H."/>
            <person name="Lu P."/>
            <person name="Wu Y."/>
            <person name="Zhang Z."/>
            <person name="Ro D.K."/>
            <person name="Shang Y."/>
            <person name="Huang S."/>
            <person name="Yan J."/>
        </authorList>
    </citation>
    <scope>NUCLEOTIDE SEQUENCE [LARGE SCALE GENOMIC DNA]</scope>
    <source>
        <strain evidence="1">Ta-2019</strain>
    </source>
</reference>
<dbReference type="Proteomes" id="UP000824469">
    <property type="component" value="Unassembled WGS sequence"/>
</dbReference>
<sequence length="99" mass="11898">MANSSFKQVKKGEVVEEVYSWKKEVHDSDVEDAWWWRTGIDGKNPTRGSRRRERAYWRRWTDCTPSNGQDKEKGEDLEFYEFWRCFTIFSSLMTFTGRG</sequence>
<proteinExistence type="predicted"/>
<evidence type="ECO:0000313" key="1">
    <source>
        <dbReference type="EMBL" id="KAH9318608.1"/>
    </source>
</evidence>
<evidence type="ECO:0000313" key="2">
    <source>
        <dbReference type="Proteomes" id="UP000824469"/>
    </source>
</evidence>
<protein>
    <submittedName>
        <fullName evidence="1">Uncharacterized protein</fullName>
    </submittedName>
</protein>
<gene>
    <name evidence="1" type="ORF">KI387_020377</name>
</gene>